<accession>A0ABR2E8U0</accession>
<gene>
    <name evidence="1" type="ORF">V6N12_009343</name>
</gene>
<dbReference type="EMBL" id="JBBPBM010000018">
    <property type="protein sequence ID" value="KAK8555189.1"/>
    <property type="molecule type" value="Genomic_DNA"/>
</dbReference>
<protein>
    <submittedName>
        <fullName evidence="1">Uncharacterized protein</fullName>
    </submittedName>
</protein>
<organism evidence="1 2">
    <name type="scientific">Hibiscus sabdariffa</name>
    <name type="common">roselle</name>
    <dbReference type="NCBI Taxonomy" id="183260"/>
    <lineage>
        <taxon>Eukaryota</taxon>
        <taxon>Viridiplantae</taxon>
        <taxon>Streptophyta</taxon>
        <taxon>Embryophyta</taxon>
        <taxon>Tracheophyta</taxon>
        <taxon>Spermatophyta</taxon>
        <taxon>Magnoliopsida</taxon>
        <taxon>eudicotyledons</taxon>
        <taxon>Gunneridae</taxon>
        <taxon>Pentapetalae</taxon>
        <taxon>rosids</taxon>
        <taxon>malvids</taxon>
        <taxon>Malvales</taxon>
        <taxon>Malvaceae</taxon>
        <taxon>Malvoideae</taxon>
        <taxon>Hibiscus</taxon>
    </lineage>
</organism>
<evidence type="ECO:0000313" key="2">
    <source>
        <dbReference type="Proteomes" id="UP001472677"/>
    </source>
</evidence>
<sequence length="137" mass="14664">MDASHRSKTSCGINQEWGCWQKTHALRGLPIVECLFVALDQQTNIDVDPTSVKCAPRNINGKVVDSSPHLLVSGVSVGTVDSVQIVHCCVPGGNHSTTRIDDEVGSSFNPQHVGSKHTSGSVARSLPVRVGLKREPK</sequence>
<name>A0ABR2E8U0_9ROSI</name>
<evidence type="ECO:0000313" key="1">
    <source>
        <dbReference type="EMBL" id="KAK8555189.1"/>
    </source>
</evidence>
<reference evidence="1 2" key="1">
    <citation type="journal article" date="2024" name="G3 (Bethesda)">
        <title>Genome assembly of Hibiscus sabdariffa L. provides insights into metabolisms of medicinal natural products.</title>
        <authorList>
            <person name="Kim T."/>
        </authorList>
    </citation>
    <scope>NUCLEOTIDE SEQUENCE [LARGE SCALE GENOMIC DNA]</scope>
    <source>
        <strain evidence="1">TK-2024</strain>
        <tissue evidence="1">Old leaves</tissue>
    </source>
</reference>
<proteinExistence type="predicted"/>
<comment type="caution">
    <text evidence="1">The sequence shown here is derived from an EMBL/GenBank/DDBJ whole genome shotgun (WGS) entry which is preliminary data.</text>
</comment>
<keyword evidence="2" id="KW-1185">Reference proteome</keyword>
<dbReference type="Proteomes" id="UP001472677">
    <property type="component" value="Unassembled WGS sequence"/>
</dbReference>